<evidence type="ECO:0000256" key="3">
    <source>
        <dbReference type="ARBA" id="ARBA00023125"/>
    </source>
</evidence>
<evidence type="ECO:0000313" key="8">
    <source>
        <dbReference type="Proteomes" id="UP001454036"/>
    </source>
</evidence>
<evidence type="ECO:0000256" key="2">
    <source>
        <dbReference type="ARBA" id="ARBA00023015"/>
    </source>
</evidence>
<feature type="domain" description="NAC" evidence="6">
    <location>
        <begin position="1"/>
        <end position="87"/>
    </location>
</feature>
<dbReference type="EMBL" id="BAABME010000528">
    <property type="protein sequence ID" value="GAA0143534.1"/>
    <property type="molecule type" value="Genomic_DNA"/>
</dbReference>
<dbReference type="GO" id="GO:0005634">
    <property type="term" value="C:nucleus"/>
    <property type="evidence" value="ECO:0007669"/>
    <property type="project" value="UniProtKB-SubCell"/>
</dbReference>
<keyword evidence="4" id="KW-0804">Transcription</keyword>
<comment type="caution">
    <text evidence="7">The sequence shown here is derived from an EMBL/GenBank/DDBJ whole genome shotgun (WGS) entry which is preliminary data.</text>
</comment>
<accession>A0AAV3NVU8</accession>
<protein>
    <recommendedName>
        <fullName evidence="6">NAC domain-containing protein</fullName>
    </recommendedName>
</protein>
<dbReference type="SUPFAM" id="SSF101941">
    <property type="entry name" value="NAC domain"/>
    <property type="match status" value="1"/>
</dbReference>
<dbReference type="Proteomes" id="UP001454036">
    <property type="component" value="Unassembled WGS sequence"/>
</dbReference>
<evidence type="ECO:0000259" key="6">
    <source>
        <dbReference type="PROSITE" id="PS51005"/>
    </source>
</evidence>
<proteinExistence type="predicted"/>
<dbReference type="Gene3D" id="2.170.150.80">
    <property type="entry name" value="NAC domain"/>
    <property type="match status" value="1"/>
</dbReference>
<dbReference type="PROSITE" id="PS51005">
    <property type="entry name" value="NAC"/>
    <property type="match status" value="1"/>
</dbReference>
<sequence length="93" mass="11144">MQVCVRKRDKEWYFFTPRKKKYNGYWKATGDEAKAIMNNEGVVVGFKRDFVFYHGIPGLKTNWMMNEYSIGPLLLHDCWAYANSINMNDFHYF</sequence>
<keyword evidence="3" id="KW-0238">DNA-binding</keyword>
<dbReference type="PANTHER" id="PTHR31989">
    <property type="entry name" value="NAC DOMAIN-CONTAINING PROTEIN 82-RELATED"/>
    <property type="match status" value="1"/>
</dbReference>
<evidence type="ECO:0000256" key="1">
    <source>
        <dbReference type="ARBA" id="ARBA00004123"/>
    </source>
</evidence>
<keyword evidence="5" id="KW-0539">Nucleus</keyword>
<evidence type="ECO:0000256" key="4">
    <source>
        <dbReference type="ARBA" id="ARBA00023163"/>
    </source>
</evidence>
<keyword evidence="8" id="KW-1185">Reference proteome</keyword>
<dbReference type="AlphaFoldDB" id="A0AAV3NVU8"/>
<dbReference type="InterPro" id="IPR036093">
    <property type="entry name" value="NAC_dom_sf"/>
</dbReference>
<evidence type="ECO:0000256" key="5">
    <source>
        <dbReference type="ARBA" id="ARBA00023242"/>
    </source>
</evidence>
<keyword evidence="2" id="KW-0805">Transcription regulation</keyword>
<gene>
    <name evidence="7" type="ORF">LIER_04200</name>
</gene>
<dbReference type="GO" id="GO:0006355">
    <property type="term" value="P:regulation of DNA-templated transcription"/>
    <property type="evidence" value="ECO:0007669"/>
    <property type="project" value="InterPro"/>
</dbReference>
<dbReference type="GO" id="GO:0003677">
    <property type="term" value="F:DNA binding"/>
    <property type="evidence" value="ECO:0007669"/>
    <property type="project" value="UniProtKB-KW"/>
</dbReference>
<organism evidence="7 8">
    <name type="scientific">Lithospermum erythrorhizon</name>
    <name type="common">Purple gromwell</name>
    <name type="synonym">Lithospermum officinale var. erythrorhizon</name>
    <dbReference type="NCBI Taxonomy" id="34254"/>
    <lineage>
        <taxon>Eukaryota</taxon>
        <taxon>Viridiplantae</taxon>
        <taxon>Streptophyta</taxon>
        <taxon>Embryophyta</taxon>
        <taxon>Tracheophyta</taxon>
        <taxon>Spermatophyta</taxon>
        <taxon>Magnoliopsida</taxon>
        <taxon>eudicotyledons</taxon>
        <taxon>Gunneridae</taxon>
        <taxon>Pentapetalae</taxon>
        <taxon>asterids</taxon>
        <taxon>lamiids</taxon>
        <taxon>Boraginales</taxon>
        <taxon>Boraginaceae</taxon>
        <taxon>Boraginoideae</taxon>
        <taxon>Lithospermeae</taxon>
        <taxon>Lithospermum</taxon>
    </lineage>
</organism>
<evidence type="ECO:0000313" key="7">
    <source>
        <dbReference type="EMBL" id="GAA0143534.1"/>
    </source>
</evidence>
<dbReference type="InterPro" id="IPR003441">
    <property type="entry name" value="NAC-dom"/>
</dbReference>
<comment type="subcellular location">
    <subcellularLocation>
        <location evidence="1">Nucleus</location>
    </subcellularLocation>
</comment>
<name>A0AAV3NVU8_LITER</name>
<dbReference type="Pfam" id="PF02365">
    <property type="entry name" value="NAM"/>
    <property type="match status" value="1"/>
</dbReference>
<reference evidence="7 8" key="1">
    <citation type="submission" date="2024-01" db="EMBL/GenBank/DDBJ databases">
        <title>The complete chloroplast genome sequence of Lithospermum erythrorhizon: insights into the phylogenetic relationship among Boraginaceae species and the maternal lineages of purple gromwells.</title>
        <authorList>
            <person name="Okada T."/>
            <person name="Watanabe K."/>
        </authorList>
    </citation>
    <scope>NUCLEOTIDE SEQUENCE [LARGE SCALE GENOMIC DNA]</scope>
</reference>